<dbReference type="EMBL" id="LAVV01007474">
    <property type="protein sequence ID" value="KNZ55816.1"/>
    <property type="molecule type" value="Genomic_DNA"/>
</dbReference>
<dbReference type="PANTHER" id="PTHR31836:SF25">
    <property type="entry name" value="RLPA-LIKE PROTEIN DOUBLE-PSI BETA-BARREL DOMAIN-CONTAINING PROTEIN"/>
    <property type="match status" value="1"/>
</dbReference>
<keyword evidence="2" id="KW-0472">Membrane</keyword>
<dbReference type="SUPFAM" id="SSF50685">
    <property type="entry name" value="Barwin-like endoglucanases"/>
    <property type="match status" value="1"/>
</dbReference>
<feature type="transmembrane region" description="Helical" evidence="2">
    <location>
        <begin position="6"/>
        <end position="24"/>
    </location>
</feature>
<organism evidence="3 4">
    <name type="scientific">Puccinia sorghi</name>
    <dbReference type="NCBI Taxonomy" id="27349"/>
    <lineage>
        <taxon>Eukaryota</taxon>
        <taxon>Fungi</taxon>
        <taxon>Dikarya</taxon>
        <taxon>Basidiomycota</taxon>
        <taxon>Pucciniomycotina</taxon>
        <taxon>Pucciniomycetes</taxon>
        <taxon>Pucciniales</taxon>
        <taxon>Pucciniaceae</taxon>
        <taxon>Puccinia</taxon>
    </lineage>
</organism>
<comment type="caution">
    <text evidence="3">The sequence shown here is derived from an EMBL/GenBank/DDBJ whole genome shotgun (WGS) entry which is preliminary data.</text>
</comment>
<evidence type="ECO:0000313" key="4">
    <source>
        <dbReference type="Proteomes" id="UP000037035"/>
    </source>
</evidence>
<accession>A0A0L6V4W8</accession>
<proteinExistence type="predicted"/>
<sequence length="154" mass="16979">MSNIIFKIFFILLTVFGCIGVPISERRNKLARRFSGTATWFIPDTGACGDTNSEDDYIVAMNQHQVSDRFYDGGAPCHKTVSITNKSNGKTVKAKVTDEVCDFHWSISCPPCGYGSLDLAPSVFKELGDMNDGVLPVREFHGSLFRLLVESPHG</sequence>
<dbReference type="OrthoDB" id="623670at2759"/>
<gene>
    <name evidence="3" type="ORF">VP01_2575g2</name>
</gene>
<keyword evidence="4" id="KW-1185">Reference proteome</keyword>
<evidence type="ECO:0000256" key="1">
    <source>
        <dbReference type="ARBA" id="ARBA00022729"/>
    </source>
</evidence>
<dbReference type="Proteomes" id="UP000037035">
    <property type="component" value="Unassembled WGS sequence"/>
</dbReference>
<dbReference type="STRING" id="27349.A0A0L6V4W8"/>
<dbReference type="VEuPathDB" id="FungiDB:VP01_2575g2"/>
<dbReference type="Gene3D" id="2.40.40.10">
    <property type="entry name" value="RlpA-like domain"/>
    <property type="match status" value="1"/>
</dbReference>
<dbReference type="InterPro" id="IPR051477">
    <property type="entry name" value="Expansin_CellWall"/>
</dbReference>
<dbReference type="InterPro" id="IPR036908">
    <property type="entry name" value="RlpA-like_sf"/>
</dbReference>
<keyword evidence="2" id="KW-1133">Transmembrane helix</keyword>
<dbReference type="AlphaFoldDB" id="A0A0L6V4W8"/>
<reference evidence="3 4" key="1">
    <citation type="submission" date="2015-08" db="EMBL/GenBank/DDBJ databases">
        <title>Next Generation Sequencing and Analysis of the Genome of Puccinia sorghi L Schw, the Causal Agent of Maize Common Rust.</title>
        <authorList>
            <person name="Rochi L."/>
            <person name="Burguener G."/>
            <person name="Darino M."/>
            <person name="Turjanski A."/>
            <person name="Kreff E."/>
            <person name="Dieguez M.J."/>
            <person name="Sacco F."/>
        </authorList>
    </citation>
    <scope>NUCLEOTIDE SEQUENCE [LARGE SCALE GENOMIC DNA]</scope>
    <source>
        <strain evidence="3 4">RO10H11247</strain>
    </source>
</reference>
<protein>
    <submittedName>
        <fullName evidence="3">Uncharacterized protein</fullName>
    </submittedName>
</protein>
<dbReference type="CDD" id="cd22191">
    <property type="entry name" value="DPBB_RlpA_EXP_N-like"/>
    <property type="match status" value="1"/>
</dbReference>
<dbReference type="PROSITE" id="PS51257">
    <property type="entry name" value="PROKAR_LIPOPROTEIN"/>
    <property type="match status" value="1"/>
</dbReference>
<evidence type="ECO:0000256" key="2">
    <source>
        <dbReference type="SAM" id="Phobius"/>
    </source>
</evidence>
<keyword evidence="1" id="KW-0732">Signal</keyword>
<name>A0A0L6V4W8_9BASI</name>
<evidence type="ECO:0000313" key="3">
    <source>
        <dbReference type="EMBL" id="KNZ55816.1"/>
    </source>
</evidence>
<dbReference type="PANTHER" id="PTHR31836">
    <property type="match status" value="1"/>
</dbReference>
<keyword evidence="2" id="KW-0812">Transmembrane</keyword>